<accession>A0A075GSN3</accession>
<feature type="transmembrane region" description="Helical" evidence="1">
    <location>
        <begin position="6"/>
        <end position="25"/>
    </location>
</feature>
<feature type="transmembrane region" description="Helical" evidence="1">
    <location>
        <begin position="160"/>
        <end position="180"/>
    </location>
</feature>
<feature type="transmembrane region" description="Helical" evidence="1">
    <location>
        <begin position="103"/>
        <end position="126"/>
    </location>
</feature>
<reference evidence="2" key="1">
    <citation type="journal article" date="2014" name="Genome Biol. Evol.">
        <title>Pangenome evidence for extensive interdomain horizontal transfer affecting lineage core and shell genes in uncultured planktonic thaumarchaeota and euryarchaeota.</title>
        <authorList>
            <person name="Deschamps P."/>
            <person name="Zivanovic Y."/>
            <person name="Moreira D."/>
            <person name="Rodriguez-Valera F."/>
            <person name="Lopez-Garcia P."/>
        </authorList>
    </citation>
    <scope>NUCLEOTIDE SEQUENCE</scope>
</reference>
<organism evidence="2">
    <name type="scientific">uncultured marine group II/III euryarchaeote KM3_176_D12</name>
    <dbReference type="NCBI Taxonomy" id="1457936"/>
    <lineage>
        <taxon>Archaea</taxon>
        <taxon>Methanobacteriati</taxon>
        <taxon>Methanobacteriota</taxon>
        <taxon>environmental samples</taxon>
    </lineage>
</organism>
<dbReference type="AlphaFoldDB" id="A0A075GSN3"/>
<keyword evidence="1" id="KW-1133">Transmembrane helix</keyword>
<feature type="transmembrane region" description="Helical" evidence="1">
    <location>
        <begin position="72"/>
        <end position="91"/>
    </location>
</feature>
<feature type="transmembrane region" description="Helical" evidence="1">
    <location>
        <begin position="32"/>
        <end position="52"/>
    </location>
</feature>
<protein>
    <submittedName>
        <fullName evidence="2">Uncharacterized protein</fullName>
    </submittedName>
</protein>
<keyword evidence="1" id="KW-0812">Transmembrane</keyword>
<name>A0A075GSN3_9EURY</name>
<evidence type="ECO:0000256" key="1">
    <source>
        <dbReference type="SAM" id="Phobius"/>
    </source>
</evidence>
<proteinExistence type="predicted"/>
<evidence type="ECO:0000313" key="2">
    <source>
        <dbReference type="EMBL" id="AIF04783.1"/>
    </source>
</evidence>
<keyword evidence="1" id="KW-0472">Membrane</keyword>
<sequence>MNTDWWLLILSVISIIILPWLFLRLEKTLVRVALIVVWMIIIIGITLLYLGFFSNHYMGPQMGFSTQGNPLSWILIIVGILSAAPFAFAAFKGKLKRPIRSMLLIGVALFILIGPAIYNSVAFAIYTQGGGDWKCGDDPDYGCEVDIPTKPDDWSMAQDVGLVFCNLLPAGIAIGIWQLARAAKSDVEADVSASKLSNEE</sequence>
<dbReference type="EMBL" id="KF900718">
    <property type="protein sequence ID" value="AIF04783.1"/>
    <property type="molecule type" value="Genomic_DNA"/>
</dbReference>